<evidence type="ECO:0000313" key="4">
    <source>
        <dbReference type="Proteomes" id="UP001596317"/>
    </source>
</evidence>
<keyword evidence="4" id="KW-1185">Reference proteome</keyword>
<accession>A0ABW1ZHV1</accession>
<dbReference type="InterPro" id="IPR016047">
    <property type="entry name" value="M23ase_b-sheet_dom"/>
</dbReference>
<organism evidence="3 4">
    <name type="scientific">Deinococcus multiflagellatus</name>
    <dbReference type="NCBI Taxonomy" id="1656887"/>
    <lineage>
        <taxon>Bacteria</taxon>
        <taxon>Thermotogati</taxon>
        <taxon>Deinococcota</taxon>
        <taxon>Deinococci</taxon>
        <taxon>Deinococcales</taxon>
        <taxon>Deinococcaceae</taxon>
        <taxon>Deinococcus</taxon>
    </lineage>
</organism>
<dbReference type="Gene3D" id="2.70.70.10">
    <property type="entry name" value="Glucose Permease (Domain IIA)"/>
    <property type="match status" value="1"/>
</dbReference>
<name>A0ABW1ZHV1_9DEIO</name>
<evidence type="ECO:0000313" key="3">
    <source>
        <dbReference type="EMBL" id="MFC6659721.1"/>
    </source>
</evidence>
<keyword evidence="1" id="KW-0812">Transmembrane</keyword>
<dbReference type="RefSeq" id="WP_380054404.1">
    <property type="nucleotide sequence ID" value="NZ_JBHSWB010000001.1"/>
</dbReference>
<dbReference type="SUPFAM" id="SSF51261">
    <property type="entry name" value="Duplicated hybrid motif"/>
    <property type="match status" value="1"/>
</dbReference>
<comment type="caution">
    <text evidence="3">The sequence shown here is derived from an EMBL/GenBank/DDBJ whole genome shotgun (WGS) entry which is preliminary data.</text>
</comment>
<keyword evidence="1" id="KW-0472">Membrane</keyword>
<dbReference type="EMBL" id="JBHSWB010000001">
    <property type="protein sequence ID" value="MFC6659721.1"/>
    <property type="molecule type" value="Genomic_DNA"/>
</dbReference>
<evidence type="ECO:0000256" key="1">
    <source>
        <dbReference type="SAM" id="Phobius"/>
    </source>
</evidence>
<feature type="transmembrane region" description="Helical" evidence="1">
    <location>
        <begin position="6"/>
        <end position="28"/>
    </location>
</feature>
<keyword evidence="1" id="KW-1133">Transmembrane helix</keyword>
<dbReference type="InterPro" id="IPR011055">
    <property type="entry name" value="Dup_hybrid_motif"/>
</dbReference>
<reference evidence="4" key="1">
    <citation type="journal article" date="2019" name="Int. J. Syst. Evol. Microbiol.">
        <title>The Global Catalogue of Microorganisms (GCM) 10K type strain sequencing project: providing services to taxonomists for standard genome sequencing and annotation.</title>
        <authorList>
            <consortium name="The Broad Institute Genomics Platform"/>
            <consortium name="The Broad Institute Genome Sequencing Center for Infectious Disease"/>
            <person name="Wu L."/>
            <person name="Ma J."/>
        </authorList>
    </citation>
    <scope>NUCLEOTIDE SEQUENCE [LARGE SCALE GENOMIC DNA]</scope>
    <source>
        <strain evidence="4">CCUG 63830</strain>
    </source>
</reference>
<gene>
    <name evidence="3" type="ORF">ACFP90_04600</name>
</gene>
<proteinExistence type="predicted"/>
<dbReference type="CDD" id="cd12797">
    <property type="entry name" value="M23_peptidase"/>
    <property type="match status" value="1"/>
</dbReference>
<dbReference type="Proteomes" id="UP001596317">
    <property type="component" value="Unassembled WGS sequence"/>
</dbReference>
<evidence type="ECO:0000259" key="2">
    <source>
        <dbReference type="Pfam" id="PF01551"/>
    </source>
</evidence>
<feature type="domain" description="M23ase beta-sheet core" evidence="2">
    <location>
        <begin position="8"/>
        <end position="70"/>
    </location>
</feature>
<sequence length="74" mass="7839">MLSSTFYASLGGVVLLDHGSLVTVYLGLRDKYVNTGDRVTRGTPLGTVGGSSIIGPDSMAFQLRRGQQVIPPPF</sequence>
<dbReference type="Pfam" id="PF01551">
    <property type="entry name" value="Peptidase_M23"/>
    <property type="match status" value="1"/>
</dbReference>
<protein>
    <submittedName>
        <fullName evidence="3">Peptidoglycan DD-metalloendopeptidase family protein</fullName>
    </submittedName>
</protein>